<keyword evidence="7" id="KW-0378">Hydrolase</keyword>
<dbReference type="InterPro" id="IPR042172">
    <property type="entry name" value="Adenosylhomocyst_ase-like_sf"/>
</dbReference>
<accession>A0A3S3P547</accession>
<proteinExistence type="inferred from homology"/>
<feature type="compositionally biased region" description="Basic residues" evidence="5">
    <location>
        <begin position="1"/>
        <end position="13"/>
    </location>
</feature>
<dbReference type="InterPro" id="IPR015878">
    <property type="entry name" value="Ado_hCys_hydrolase_NAD-bd"/>
</dbReference>
<evidence type="ECO:0000256" key="4">
    <source>
        <dbReference type="ARBA" id="ARBA00023027"/>
    </source>
</evidence>
<feature type="region of interest" description="Disordered" evidence="5">
    <location>
        <begin position="1"/>
        <end position="202"/>
    </location>
</feature>
<keyword evidence="3" id="KW-0554">One-carbon metabolism</keyword>
<name>A0A3S3P547_9MICO</name>
<dbReference type="OrthoDB" id="9802717at2"/>
<dbReference type="SMART" id="SM00997">
    <property type="entry name" value="AdoHcyase_NAD"/>
    <property type="match status" value="1"/>
</dbReference>
<dbReference type="GO" id="GO:0033353">
    <property type="term" value="P:S-adenosylmethionine cycle"/>
    <property type="evidence" value="ECO:0007669"/>
    <property type="project" value="TreeGrafter"/>
</dbReference>
<dbReference type="SMART" id="SM00996">
    <property type="entry name" value="AdoHcyase"/>
    <property type="match status" value="1"/>
</dbReference>
<feature type="compositionally biased region" description="Basic and acidic residues" evidence="5">
    <location>
        <begin position="165"/>
        <end position="182"/>
    </location>
</feature>
<protein>
    <submittedName>
        <fullName evidence="7">Adenosylhomocysteinase</fullName>
        <ecNumber evidence="7">3.3.1.1</ecNumber>
    </submittedName>
</protein>
<feature type="compositionally biased region" description="Basic residues" evidence="5">
    <location>
        <begin position="46"/>
        <end position="60"/>
    </location>
</feature>
<dbReference type="Pfam" id="PF05221">
    <property type="entry name" value="AdoHcyase"/>
    <property type="match status" value="2"/>
</dbReference>
<dbReference type="GO" id="GO:0005829">
    <property type="term" value="C:cytosol"/>
    <property type="evidence" value="ECO:0007669"/>
    <property type="project" value="TreeGrafter"/>
</dbReference>
<dbReference type="SUPFAM" id="SSF52283">
    <property type="entry name" value="Formate/glycerate dehydrogenase catalytic domain-like"/>
    <property type="match status" value="1"/>
</dbReference>
<evidence type="ECO:0000256" key="2">
    <source>
        <dbReference type="ARBA" id="ARBA00007122"/>
    </source>
</evidence>
<evidence type="ECO:0000259" key="6">
    <source>
        <dbReference type="SMART" id="SM00997"/>
    </source>
</evidence>
<dbReference type="Pfam" id="PF00670">
    <property type="entry name" value="AdoHcyase_NAD"/>
    <property type="match status" value="1"/>
</dbReference>
<feature type="domain" description="S-adenosyl-L-homocysteine hydrolase NAD binding" evidence="6">
    <location>
        <begin position="377"/>
        <end position="538"/>
    </location>
</feature>
<evidence type="ECO:0000313" key="7">
    <source>
        <dbReference type="EMBL" id="RWR19447.1"/>
    </source>
</evidence>
<dbReference type="Gene3D" id="3.40.50.1480">
    <property type="entry name" value="Adenosylhomocysteinase-like"/>
    <property type="match status" value="1"/>
</dbReference>
<feature type="compositionally biased region" description="Low complexity" evidence="5">
    <location>
        <begin position="125"/>
        <end position="142"/>
    </location>
</feature>
<feature type="compositionally biased region" description="Basic residues" evidence="5">
    <location>
        <begin position="110"/>
        <end position="124"/>
    </location>
</feature>
<keyword evidence="4" id="KW-0520">NAD</keyword>
<evidence type="ECO:0000256" key="3">
    <source>
        <dbReference type="ARBA" id="ARBA00022563"/>
    </source>
</evidence>
<dbReference type="SUPFAM" id="SSF51735">
    <property type="entry name" value="NAD(P)-binding Rossmann-fold domains"/>
    <property type="match status" value="1"/>
</dbReference>
<dbReference type="NCBIfam" id="NF004005">
    <property type="entry name" value="PRK05476.2-3"/>
    <property type="match status" value="1"/>
</dbReference>
<feature type="compositionally biased region" description="Basic and acidic residues" evidence="5">
    <location>
        <begin position="88"/>
        <end position="109"/>
    </location>
</feature>
<reference evidence="7 8" key="1">
    <citation type="journal article" date="2018" name="Front. Microbiol.">
        <title>Novel Insights Into Bacterial Dimethylsulfoniopropionate Catabolism in the East China Sea.</title>
        <authorList>
            <person name="Liu J."/>
            <person name="Liu J."/>
            <person name="Zhang S.H."/>
            <person name="Liang J."/>
            <person name="Lin H."/>
            <person name="Song D."/>
            <person name="Yang G.P."/>
            <person name="Todd J.D."/>
            <person name="Zhang X.H."/>
        </authorList>
    </citation>
    <scope>NUCLEOTIDE SEQUENCE [LARGE SCALE GENOMIC DNA]</scope>
    <source>
        <strain evidence="7 8">ZYFD042</strain>
    </source>
</reference>
<dbReference type="PANTHER" id="PTHR23420">
    <property type="entry name" value="ADENOSYLHOMOCYSTEINASE"/>
    <property type="match status" value="1"/>
</dbReference>
<comment type="cofactor">
    <cofactor evidence="1">
        <name>NAD(+)</name>
        <dbReference type="ChEBI" id="CHEBI:57540"/>
    </cofactor>
</comment>
<feature type="compositionally biased region" description="Basic residues" evidence="5">
    <location>
        <begin position="22"/>
        <end position="33"/>
    </location>
</feature>
<organism evidence="7 8">
    <name type="scientific">Microbacterium enclense</name>
    <dbReference type="NCBI Taxonomy" id="993073"/>
    <lineage>
        <taxon>Bacteria</taxon>
        <taxon>Bacillati</taxon>
        <taxon>Actinomycetota</taxon>
        <taxon>Actinomycetes</taxon>
        <taxon>Micrococcales</taxon>
        <taxon>Microbacteriaceae</taxon>
        <taxon>Microbacterium</taxon>
    </lineage>
</organism>
<comment type="similarity">
    <text evidence="2">Belongs to the adenosylhomocysteinase family.</text>
</comment>
<dbReference type="GO" id="GO:0006730">
    <property type="term" value="P:one-carbon metabolic process"/>
    <property type="evidence" value="ECO:0007669"/>
    <property type="project" value="UniProtKB-KW"/>
</dbReference>
<sequence>MGSGRRPRPRRIRPAGVPGLRHPVRPRARRAGRARALGPHEPDARGRHRACRGRRPRGRRAHDAPAAPGRGGRPRHRRPGRAARRPARRDPGRGGRGERRRIADAADRSRTRRRHRDRRGRTGRGRLAPTGGCHRPAVAAPARAHECERISRGDARAAALRGRTGHRDTAPDRRRPPRDASRGHRRRVRHGGDPVTGRIADPGLWRAGQDRIEWARAHMPVTTALAARLTRDGTVAGVRIGVSDVLEPKTATIALALAEAGADVTVTSAGRNTDDAVAAALDHAGIPTYARADADNAADRANALALLDHRPHVIVDDGASTIRLAHLERPGVVAEMRGATEQTTSGVRPLRRMQAEGALRIPVVAANDARSKSLFDNMHGTGQSVVFAVADVSGRSFRGATVAVVGFGRVGTGIAQHAAALGARVVVTETDPVAALQAVFAGFEVRTLAEAVRFADIVISATGIRHTIDVAHLDALRSGAVVAVGGGVGQEIALDAARAAGAVEIARTGPVSVLRMPSGAKVHVLDDGNCLNVSAAEGNPVEIMDLSFGVQLASVAHVLATGDLAPGVHELPRAADDEVAAIALASFGGTLDTPSAAQQAFLAAWNPEDGEE</sequence>
<dbReference type="AlphaFoldDB" id="A0A3S3P547"/>
<feature type="compositionally biased region" description="Basic and acidic residues" evidence="5">
    <location>
        <begin position="143"/>
        <end position="155"/>
    </location>
</feature>
<evidence type="ECO:0000256" key="1">
    <source>
        <dbReference type="ARBA" id="ARBA00001911"/>
    </source>
</evidence>
<dbReference type="Gene3D" id="3.40.50.720">
    <property type="entry name" value="NAD(P)-binding Rossmann-like Domain"/>
    <property type="match status" value="1"/>
</dbReference>
<dbReference type="InterPro" id="IPR000043">
    <property type="entry name" value="Adenosylhomocysteinase-like"/>
</dbReference>
<feature type="compositionally biased region" description="Basic residues" evidence="5">
    <location>
        <begin position="72"/>
        <end position="87"/>
    </location>
</feature>
<gene>
    <name evidence="7" type="ORF">D8Y23_07645</name>
</gene>
<comment type="caution">
    <text evidence="7">The sequence shown here is derived from an EMBL/GenBank/DDBJ whole genome shotgun (WGS) entry which is preliminary data.</text>
</comment>
<dbReference type="EMBL" id="RBZY01000022">
    <property type="protein sequence ID" value="RWR19447.1"/>
    <property type="molecule type" value="Genomic_DNA"/>
</dbReference>
<evidence type="ECO:0000256" key="5">
    <source>
        <dbReference type="SAM" id="MobiDB-lite"/>
    </source>
</evidence>
<dbReference type="PANTHER" id="PTHR23420:SF0">
    <property type="entry name" value="ADENOSYLHOMOCYSTEINASE"/>
    <property type="match status" value="1"/>
</dbReference>
<evidence type="ECO:0000313" key="8">
    <source>
        <dbReference type="Proteomes" id="UP000285970"/>
    </source>
</evidence>
<dbReference type="GO" id="GO:0004013">
    <property type="term" value="F:adenosylhomocysteinase activity"/>
    <property type="evidence" value="ECO:0007669"/>
    <property type="project" value="TreeGrafter"/>
</dbReference>
<dbReference type="InterPro" id="IPR036291">
    <property type="entry name" value="NAD(P)-bd_dom_sf"/>
</dbReference>
<dbReference type="EC" id="3.3.1.1" evidence="7"/>
<dbReference type="Proteomes" id="UP000285970">
    <property type="component" value="Unassembled WGS sequence"/>
</dbReference>